<proteinExistence type="predicted"/>
<gene>
    <name evidence="1" type="ORF">HMPREF9303_1904</name>
</gene>
<dbReference type="InterPro" id="IPR006530">
    <property type="entry name" value="YD"/>
</dbReference>
<evidence type="ECO:0000313" key="2">
    <source>
        <dbReference type="Proteomes" id="UP000003155"/>
    </source>
</evidence>
<dbReference type="Pfam" id="PF05593">
    <property type="entry name" value="RHS_repeat"/>
    <property type="match status" value="1"/>
</dbReference>
<keyword evidence="2" id="KW-1185">Reference proteome</keyword>
<dbReference type="Proteomes" id="UP000003155">
    <property type="component" value="Unassembled WGS sequence"/>
</dbReference>
<reference evidence="1 2" key="1">
    <citation type="submission" date="2011-02" db="EMBL/GenBank/DDBJ databases">
        <authorList>
            <person name="Durkin A.S."/>
            <person name="Madupu R."/>
            <person name="Torralba M."/>
            <person name="Gillis M."/>
            <person name="Methe B."/>
            <person name="Sutton G."/>
            <person name="Nelson K.E."/>
        </authorList>
    </citation>
    <scope>NUCLEOTIDE SEQUENCE [LARGE SCALE GENOMIC DNA]</scope>
    <source>
        <strain evidence="1 2">CRIS 18C-A</strain>
    </source>
</reference>
<organism evidence="1 2">
    <name type="scientific">Prevotella denticola CRIS 18C-A</name>
    <dbReference type="NCBI Taxonomy" id="944557"/>
    <lineage>
        <taxon>Bacteria</taxon>
        <taxon>Pseudomonadati</taxon>
        <taxon>Bacteroidota</taxon>
        <taxon>Bacteroidia</taxon>
        <taxon>Bacteroidales</taxon>
        <taxon>Prevotellaceae</taxon>
        <taxon>Prevotella</taxon>
    </lineage>
</organism>
<dbReference type="EMBL" id="AEXO01000064">
    <property type="protein sequence ID" value="EGC86588.1"/>
    <property type="molecule type" value="Genomic_DNA"/>
</dbReference>
<dbReference type="NCBIfam" id="TIGR01643">
    <property type="entry name" value="YD_repeat_2x"/>
    <property type="match status" value="1"/>
</dbReference>
<protein>
    <submittedName>
        <fullName evidence="1">RHS repeat protein</fullName>
    </submittedName>
</protein>
<sequence length="115" mass="13268">MASVADIRTYVYGATYDSWNRVRTMTYPDGEVVTYHYNAAGQVERLTSNKQGRQSVIVDRIGYDKEGHTVYTKLGNGTETTYTYDKQRERLQVMNLTADGQTVMENRYRYDAVDN</sequence>
<comment type="caution">
    <text evidence="1">The sequence shown here is derived from an EMBL/GenBank/DDBJ whole genome shotgun (WGS) entry which is preliminary data.</text>
</comment>
<dbReference type="AlphaFoldDB" id="F0H6T6"/>
<accession>F0H6T6</accession>
<dbReference type="InterPro" id="IPR031325">
    <property type="entry name" value="RHS_repeat"/>
</dbReference>
<name>F0H6T6_9BACT</name>
<evidence type="ECO:0000313" key="1">
    <source>
        <dbReference type="EMBL" id="EGC86588.1"/>
    </source>
</evidence>
<dbReference type="Gene3D" id="2.180.10.10">
    <property type="entry name" value="RHS repeat-associated core"/>
    <property type="match status" value="1"/>
</dbReference>